<accession>E5E409</accession>
<dbReference type="PROSITE" id="PS51154">
    <property type="entry name" value="MACRO"/>
    <property type="match status" value="1"/>
</dbReference>
<sequence>MISQYVEVNILDAFEHGDFDAIVQGCNCFHTMGAGLAGQIFQRFYEAYQADLKSEFGDWSKMGDYTKATYAFGDLINGYTQFRPGRFPKADLEKNIETLFTKLNKDYAGKIIGIPYIGCGIAGGNWNDVSEIINRVTPDVKIIVCYMEK</sequence>
<keyword evidence="3" id="KW-1185">Reference proteome</keyword>
<dbReference type="KEGG" id="vg:9925919"/>
<gene>
    <name evidence="2" type="primary">tk.4</name>
    <name evidence="2" type="ORF">Acj61p028</name>
</gene>
<dbReference type="InterPro" id="IPR002589">
    <property type="entry name" value="Macro_dom"/>
</dbReference>
<dbReference type="GO" id="GO:0140291">
    <property type="term" value="P:peptidyl-glutamate ADP-deribosylation"/>
    <property type="evidence" value="ECO:0007669"/>
    <property type="project" value="TreeGrafter"/>
</dbReference>
<dbReference type="RefSeq" id="YP_004009645.1">
    <property type="nucleotide sequence ID" value="NC_014661.1"/>
</dbReference>
<dbReference type="GeneID" id="9925919"/>
<reference evidence="2 3" key="1">
    <citation type="journal article" date="2010" name="Virol. J.">
        <title>Genomes of the T4-related bacteriophages as windows on microbial genome evolution.</title>
        <authorList>
            <person name="Petrov V.M."/>
            <person name="Ratnayaka S."/>
            <person name="Nolan J.M."/>
            <person name="Miller E.S."/>
            <person name="Karam J.D."/>
        </authorList>
    </citation>
    <scope>NUCLEOTIDE SEQUENCE [LARGE SCALE GENOMIC DNA]</scope>
</reference>
<feature type="domain" description="Macro" evidence="1">
    <location>
        <begin position="1"/>
        <end position="149"/>
    </location>
</feature>
<dbReference type="PANTHER" id="PTHR12521:SF0">
    <property type="entry name" value="ADP-RIBOSE GLYCOHYDROLASE OARD1"/>
    <property type="match status" value="1"/>
</dbReference>
<evidence type="ECO:0000313" key="2">
    <source>
        <dbReference type="EMBL" id="ADG35993.1"/>
    </source>
</evidence>
<evidence type="ECO:0000259" key="1">
    <source>
        <dbReference type="PROSITE" id="PS51154"/>
    </source>
</evidence>
<dbReference type="SUPFAM" id="SSF52949">
    <property type="entry name" value="Macro domain-like"/>
    <property type="match status" value="1"/>
</dbReference>
<organism evidence="2 3">
    <name type="scientific">Acinetobacter phage Acj61</name>
    <dbReference type="NCBI Taxonomy" id="760732"/>
    <lineage>
        <taxon>Viruses</taxon>
        <taxon>Duplodnaviria</taxon>
        <taxon>Heunggongvirae</taxon>
        <taxon>Uroviricota</taxon>
        <taxon>Caudoviricetes</taxon>
        <taxon>Pantevenvirales</taxon>
        <taxon>Straboviridae</taxon>
        <taxon>Twarogvirinae</taxon>
        <taxon>Lasallevirus</taxon>
        <taxon>Lasallevirus Acj61</taxon>
        <taxon>Acinetobacter virus Acj61</taxon>
    </lineage>
</organism>
<dbReference type="Gene3D" id="3.40.220.10">
    <property type="entry name" value="Leucine Aminopeptidase, subunit E, domain 1"/>
    <property type="match status" value="1"/>
</dbReference>
<name>E5E409_9CAUD</name>
<dbReference type="EMBL" id="GU911519">
    <property type="protein sequence ID" value="ADG35993.1"/>
    <property type="molecule type" value="Genomic_DNA"/>
</dbReference>
<protein>
    <submittedName>
        <fullName evidence="2">Uncharacterized protein tk.4</fullName>
    </submittedName>
</protein>
<evidence type="ECO:0000313" key="3">
    <source>
        <dbReference type="Proteomes" id="UP000008730"/>
    </source>
</evidence>
<dbReference type="SMART" id="SM00506">
    <property type="entry name" value="A1pp"/>
    <property type="match status" value="1"/>
</dbReference>
<proteinExistence type="predicted"/>
<dbReference type="InterPro" id="IPR050892">
    <property type="entry name" value="ADP-ribose_metab_enzymes"/>
</dbReference>
<dbReference type="OrthoDB" id="15963at10239"/>
<dbReference type="Proteomes" id="UP000008730">
    <property type="component" value="Segment"/>
</dbReference>
<dbReference type="InterPro" id="IPR043472">
    <property type="entry name" value="Macro_dom-like"/>
</dbReference>
<dbReference type="PANTHER" id="PTHR12521">
    <property type="entry name" value="PROTEIN C6ORF130"/>
    <property type="match status" value="1"/>
</dbReference>